<organism evidence="2 3">
    <name type="scientific">Kutzneria buriramensis</name>
    <dbReference type="NCBI Taxonomy" id="1045776"/>
    <lineage>
        <taxon>Bacteria</taxon>
        <taxon>Bacillati</taxon>
        <taxon>Actinomycetota</taxon>
        <taxon>Actinomycetes</taxon>
        <taxon>Pseudonocardiales</taxon>
        <taxon>Pseudonocardiaceae</taxon>
        <taxon>Kutzneria</taxon>
    </lineage>
</organism>
<dbReference type="Proteomes" id="UP000256269">
    <property type="component" value="Unassembled WGS sequence"/>
</dbReference>
<proteinExistence type="predicted"/>
<name>A0A3E0I6P0_9PSEU</name>
<protein>
    <submittedName>
        <fullName evidence="2">Uncharacterized protein</fullName>
    </submittedName>
</protein>
<gene>
    <name evidence="2" type="ORF">BCF44_102640</name>
</gene>
<dbReference type="EMBL" id="QUNO01000002">
    <property type="protein sequence ID" value="REH54408.1"/>
    <property type="molecule type" value="Genomic_DNA"/>
</dbReference>
<keyword evidence="3" id="KW-1185">Reference proteome</keyword>
<evidence type="ECO:0000313" key="3">
    <source>
        <dbReference type="Proteomes" id="UP000256269"/>
    </source>
</evidence>
<dbReference type="AlphaFoldDB" id="A0A3E0I6P0"/>
<feature type="region of interest" description="Disordered" evidence="1">
    <location>
        <begin position="1"/>
        <end position="21"/>
    </location>
</feature>
<evidence type="ECO:0000256" key="1">
    <source>
        <dbReference type="SAM" id="MobiDB-lite"/>
    </source>
</evidence>
<evidence type="ECO:0000313" key="2">
    <source>
        <dbReference type="EMBL" id="REH54408.1"/>
    </source>
</evidence>
<accession>A0A3E0I6P0</accession>
<reference evidence="2 3" key="1">
    <citation type="submission" date="2018-08" db="EMBL/GenBank/DDBJ databases">
        <title>Genomic Encyclopedia of Archaeal and Bacterial Type Strains, Phase II (KMG-II): from individual species to whole genera.</title>
        <authorList>
            <person name="Goeker M."/>
        </authorList>
    </citation>
    <scope>NUCLEOTIDE SEQUENCE [LARGE SCALE GENOMIC DNA]</scope>
    <source>
        <strain evidence="2 3">DSM 45791</strain>
    </source>
</reference>
<comment type="caution">
    <text evidence="2">The sequence shown here is derived from an EMBL/GenBank/DDBJ whole genome shotgun (WGS) entry which is preliminary data.</text>
</comment>
<sequence length="238" mass="24409">MPLRAAGSADAGSRCSTARPTKVPTVARIGISPMLRRSDVVRLAAQRSPEPWSHPVTTRLRALLALPLLLTGCATAAGGSSTPAPDTGDQHQRSYSGHLHLTGAASADVDWRDSDMPVFGGSCQEVGAKGNGGKGLGVAGQYQLPPVATITSGGSTIDVSISIKQYHGPGAYDPSEFSGDVVVHTGGNSKGYQVGAISQPVLKTAADGSGELTFTHAQAIYDADAPTLDGDLKWSCTD</sequence>